<dbReference type="EMBL" id="BMAV01011828">
    <property type="protein sequence ID" value="GFY57977.1"/>
    <property type="molecule type" value="Genomic_DNA"/>
</dbReference>
<dbReference type="Proteomes" id="UP000886998">
    <property type="component" value="Unassembled WGS sequence"/>
</dbReference>
<gene>
    <name evidence="1" type="ORF">TNIN_334411</name>
</gene>
<evidence type="ECO:0000313" key="2">
    <source>
        <dbReference type="Proteomes" id="UP000886998"/>
    </source>
</evidence>
<comment type="caution">
    <text evidence="1">The sequence shown here is derived from an EMBL/GenBank/DDBJ whole genome shotgun (WGS) entry which is preliminary data.</text>
</comment>
<evidence type="ECO:0000313" key="1">
    <source>
        <dbReference type="EMBL" id="GFY57977.1"/>
    </source>
</evidence>
<keyword evidence="2" id="KW-1185">Reference proteome</keyword>
<organism evidence="1 2">
    <name type="scientific">Trichonephila inaurata madagascariensis</name>
    <dbReference type="NCBI Taxonomy" id="2747483"/>
    <lineage>
        <taxon>Eukaryota</taxon>
        <taxon>Metazoa</taxon>
        <taxon>Ecdysozoa</taxon>
        <taxon>Arthropoda</taxon>
        <taxon>Chelicerata</taxon>
        <taxon>Arachnida</taxon>
        <taxon>Araneae</taxon>
        <taxon>Araneomorphae</taxon>
        <taxon>Entelegynae</taxon>
        <taxon>Araneoidea</taxon>
        <taxon>Nephilidae</taxon>
        <taxon>Trichonephila</taxon>
        <taxon>Trichonephila inaurata</taxon>
    </lineage>
</organism>
<protein>
    <submittedName>
        <fullName evidence="1">Uncharacterized protein</fullName>
    </submittedName>
</protein>
<accession>A0A8X7C979</accession>
<name>A0A8X7C979_9ARAC</name>
<dbReference type="AlphaFoldDB" id="A0A8X7C979"/>
<sequence length="98" mass="10993">METSHVIGGVFLNTGFFFRESALLELPIKLFAAKMKNYWKRGLDHSALIFKGSLLKKENEFSYLSGPPQLPHFNFIVVYLGEKSASTLCTSNTFNGIS</sequence>
<reference evidence="1" key="1">
    <citation type="submission" date="2020-08" db="EMBL/GenBank/DDBJ databases">
        <title>Multicomponent nature underlies the extraordinary mechanical properties of spider dragline silk.</title>
        <authorList>
            <person name="Kono N."/>
            <person name="Nakamura H."/>
            <person name="Mori M."/>
            <person name="Yoshida Y."/>
            <person name="Ohtoshi R."/>
            <person name="Malay A.D."/>
            <person name="Moran D.A.P."/>
            <person name="Tomita M."/>
            <person name="Numata K."/>
            <person name="Arakawa K."/>
        </authorList>
    </citation>
    <scope>NUCLEOTIDE SEQUENCE</scope>
</reference>
<proteinExistence type="predicted"/>